<evidence type="ECO:0000313" key="1">
    <source>
        <dbReference type="EMBL" id="KAJ6303277.1"/>
    </source>
</evidence>
<dbReference type="EMBL" id="JAPFFI010000027">
    <property type="protein sequence ID" value="KAJ6303277.1"/>
    <property type="molecule type" value="Genomic_DNA"/>
</dbReference>
<dbReference type="Proteomes" id="UP001141253">
    <property type="component" value="Chromosome 16"/>
</dbReference>
<sequence>MILVQARPFLKDRRLLETTGPRIASSLDSEQLYWIGRGTHKCLCENPKKRLTLDKVVSALECTTQRKSCQVIQDLDAAKSCFYSTFELNGSRRYEKSFKRAASA</sequence>
<organism evidence="1 2">
    <name type="scientific">Salix suchowensis</name>
    <dbReference type="NCBI Taxonomy" id="1278906"/>
    <lineage>
        <taxon>Eukaryota</taxon>
        <taxon>Viridiplantae</taxon>
        <taxon>Streptophyta</taxon>
        <taxon>Embryophyta</taxon>
        <taxon>Tracheophyta</taxon>
        <taxon>Spermatophyta</taxon>
        <taxon>Magnoliopsida</taxon>
        <taxon>eudicotyledons</taxon>
        <taxon>Gunneridae</taxon>
        <taxon>Pentapetalae</taxon>
        <taxon>rosids</taxon>
        <taxon>fabids</taxon>
        <taxon>Malpighiales</taxon>
        <taxon>Salicaceae</taxon>
        <taxon>Saliceae</taxon>
        <taxon>Salix</taxon>
    </lineage>
</organism>
<comment type="caution">
    <text evidence="1">The sequence shown here is derived from an EMBL/GenBank/DDBJ whole genome shotgun (WGS) entry which is preliminary data.</text>
</comment>
<name>A0ABQ8ZNK9_9ROSI</name>
<keyword evidence="2" id="KW-1185">Reference proteome</keyword>
<gene>
    <name evidence="1" type="ORF">OIU77_017205</name>
</gene>
<proteinExistence type="predicted"/>
<reference evidence="1" key="2">
    <citation type="journal article" date="2023" name="Int. J. Mol. Sci.">
        <title>De Novo Assembly and Annotation of 11 Diverse Shrub Willow (Salix) Genomes Reveals Novel Gene Organization in Sex-Linked Regions.</title>
        <authorList>
            <person name="Hyden B."/>
            <person name="Feng K."/>
            <person name="Yates T.B."/>
            <person name="Jawdy S."/>
            <person name="Cereghino C."/>
            <person name="Smart L.B."/>
            <person name="Muchero W."/>
        </authorList>
    </citation>
    <scope>NUCLEOTIDE SEQUENCE</scope>
    <source>
        <tissue evidence="1">Shoot tip</tissue>
    </source>
</reference>
<accession>A0ABQ8ZNK9</accession>
<evidence type="ECO:0000313" key="2">
    <source>
        <dbReference type="Proteomes" id="UP001141253"/>
    </source>
</evidence>
<reference evidence="1" key="1">
    <citation type="submission" date="2022-10" db="EMBL/GenBank/DDBJ databases">
        <authorList>
            <person name="Hyden B.L."/>
            <person name="Feng K."/>
            <person name="Yates T."/>
            <person name="Jawdy S."/>
            <person name="Smart L.B."/>
            <person name="Muchero W."/>
        </authorList>
    </citation>
    <scope>NUCLEOTIDE SEQUENCE</scope>
    <source>
        <tissue evidence="1">Shoot tip</tissue>
    </source>
</reference>
<protein>
    <submittedName>
        <fullName evidence="1">Uncharacterized protein</fullName>
    </submittedName>
</protein>